<sequence>MKSIRQRLTLLINHITEIVPEGSDVYGYDGISRELIVQSLKESYDLLGNLDEHSEKFEVIFLQRSLAQLFDESRENLKGSILKSAESKFDDFLTNIQRIRYLIRETYVAVTDHPIRVDSELKKAKDQLKQLNSDIEELSDLYEKLEEIKTTSNDLLDNLQKKDEHYDKQVE</sequence>
<dbReference type="RefSeq" id="WP_263049642.1">
    <property type="nucleotide sequence ID" value="NZ_CP106735.1"/>
</dbReference>
<dbReference type="EMBL" id="CP106735">
    <property type="protein sequence ID" value="UXX77895.1"/>
    <property type="molecule type" value="Genomic_DNA"/>
</dbReference>
<evidence type="ECO:0000313" key="3">
    <source>
        <dbReference type="Proteomes" id="UP001062165"/>
    </source>
</evidence>
<gene>
    <name evidence="2" type="ORF">N7E81_11000</name>
</gene>
<organism evidence="2 3">
    <name type="scientific">Reichenbachiella carrageenanivorans</name>
    <dbReference type="NCBI Taxonomy" id="2979869"/>
    <lineage>
        <taxon>Bacteria</taxon>
        <taxon>Pseudomonadati</taxon>
        <taxon>Bacteroidota</taxon>
        <taxon>Cytophagia</taxon>
        <taxon>Cytophagales</taxon>
        <taxon>Reichenbachiellaceae</taxon>
        <taxon>Reichenbachiella</taxon>
    </lineage>
</organism>
<evidence type="ECO:0000256" key="1">
    <source>
        <dbReference type="SAM" id="Coils"/>
    </source>
</evidence>
<feature type="coiled-coil region" evidence="1">
    <location>
        <begin position="121"/>
        <end position="162"/>
    </location>
</feature>
<reference evidence="2" key="1">
    <citation type="submission" date="2022-10" db="EMBL/GenBank/DDBJ databases">
        <title>Comparative genomics and taxonomic characterization of three novel marine species of genus Reichenbachiella exhibiting antioxidant and polysaccharide degradation activities.</title>
        <authorList>
            <person name="Muhammad N."/>
            <person name="Lee Y.-J."/>
            <person name="Ko J."/>
            <person name="Kim S.-G."/>
        </authorList>
    </citation>
    <scope>NUCLEOTIDE SEQUENCE</scope>
    <source>
        <strain evidence="2">Wsw4-B4</strain>
    </source>
</reference>
<evidence type="ECO:0000313" key="2">
    <source>
        <dbReference type="EMBL" id="UXX77895.1"/>
    </source>
</evidence>
<protein>
    <submittedName>
        <fullName evidence="2">Uncharacterized protein</fullName>
    </submittedName>
</protein>
<dbReference type="Proteomes" id="UP001062165">
    <property type="component" value="Chromosome"/>
</dbReference>
<accession>A0ABY6CWY8</accession>
<keyword evidence="3" id="KW-1185">Reference proteome</keyword>
<keyword evidence="1" id="KW-0175">Coiled coil</keyword>
<name>A0ABY6CWY8_9BACT</name>
<proteinExistence type="predicted"/>